<feature type="transmembrane region" description="Helical" evidence="1">
    <location>
        <begin position="14"/>
        <end position="33"/>
    </location>
</feature>
<dbReference type="EMBL" id="JADHOK010000025">
    <property type="protein sequence ID" value="MBL6761649.1"/>
    <property type="molecule type" value="Genomic_DNA"/>
</dbReference>
<reference evidence="2" key="1">
    <citation type="submission" date="2020-10" db="EMBL/GenBank/DDBJ databases">
        <title>Microbiome of the Black Sea water column analyzed by genome centric metagenomics.</title>
        <authorList>
            <person name="Cabello-Yeves P.J."/>
            <person name="Callieri C."/>
            <person name="Picazo A."/>
            <person name="Mehrshad M."/>
            <person name="Haro-Moreno J.M."/>
            <person name="Roda-Garcia J."/>
            <person name="Dzembekova N."/>
            <person name="Slabakova V."/>
            <person name="Slabakova N."/>
            <person name="Moncheva S."/>
            <person name="Rodriguez-Valera F."/>
        </authorList>
    </citation>
    <scope>NUCLEOTIDE SEQUENCE</scope>
    <source>
        <strain evidence="2">BS307-5m-G5</strain>
    </source>
</reference>
<organism evidence="2 3">
    <name type="scientific">PS1 clade bacterium</name>
    <dbReference type="NCBI Taxonomy" id="2175152"/>
    <lineage>
        <taxon>Bacteria</taxon>
        <taxon>Pseudomonadati</taxon>
        <taxon>Pseudomonadota</taxon>
        <taxon>Alphaproteobacteria</taxon>
        <taxon>PS1 clade</taxon>
    </lineage>
</organism>
<accession>A0A937HGA9</accession>
<proteinExistence type="predicted"/>
<evidence type="ECO:0000256" key="1">
    <source>
        <dbReference type="SAM" id="Phobius"/>
    </source>
</evidence>
<keyword evidence="1" id="KW-0472">Membrane</keyword>
<comment type="caution">
    <text evidence="2">The sequence shown here is derived from an EMBL/GenBank/DDBJ whole genome shotgun (WGS) entry which is preliminary data.</text>
</comment>
<sequence>MSDKVEISKSGRRFIGALMVVCAALLVAEFIIHRHAYFALEATPLFFALFGFAAFCVVVGGGVLLRKLVMRPTDYYQDDDNA</sequence>
<dbReference type="Proteomes" id="UP000785783">
    <property type="component" value="Unassembled WGS sequence"/>
</dbReference>
<keyword evidence="1" id="KW-0812">Transmembrane</keyword>
<evidence type="ECO:0000313" key="2">
    <source>
        <dbReference type="EMBL" id="MBL6761649.1"/>
    </source>
</evidence>
<protein>
    <submittedName>
        <fullName evidence="2">Uncharacterized protein</fullName>
    </submittedName>
</protein>
<feature type="transmembrane region" description="Helical" evidence="1">
    <location>
        <begin position="45"/>
        <end position="65"/>
    </location>
</feature>
<evidence type="ECO:0000313" key="3">
    <source>
        <dbReference type="Proteomes" id="UP000785783"/>
    </source>
</evidence>
<keyword evidence="1" id="KW-1133">Transmembrane helix</keyword>
<gene>
    <name evidence="2" type="ORF">ISQ19_03020</name>
</gene>
<name>A0A937HGA9_9PROT</name>
<dbReference type="AlphaFoldDB" id="A0A937HGA9"/>